<dbReference type="PANTHER" id="PTHR24330">
    <property type="entry name" value="HOMEOBOX PROTEIN BARH-LIKE"/>
    <property type="match status" value="1"/>
</dbReference>
<feature type="compositionally biased region" description="Basic and acidic residues" evidence="1">
    <location>
        <begin position="879"/>
        <end position="892"/>
    </location>
</feature>
<feature type="compositionally biased region" description="Low complexity" evidence="1">
    <location>
        <begin position="1256"/>
        <end position="1266"/>
    </location>
</feature>
<feature type="region of interest" description="Disordered" evidence="1">
    <location>
        <begin position="82"/>
        <end position="329"/>
    </location>
</feature>
<feature type="region of interest" description="Disordered" evidence="1">
    <location>
        <begin position="1253"/>
        <end position="1274"/>
    </location>
</feature>
<dbReference type="GeneID" id="25334344"/>
<name>U6MBT7_EIMMA</name>
<feature type="region of interest" description="Disordered" evidence="1">
    <location>
        <begin position="629"/>
        <end position="675"/>
    </location>
</feature>
<reference evidence="2" key="2">
    <citation type="submission" date="2013-10" db="EMBL/GenBank/DDBJ databases">
        <authorList>
            <person name="Aslett M."/>
        </authorList>
    </citation>
    <scope>NUCLEOTIDE SEQUENCE [LARGE SCALE GENOMIC DNA]</scope>
    <source>
        <strain evidence="2">Weybridge</strain>
    </source>
</reference>
<feature type="region of interest" description="Disordered" evidence="1">
    <location>
        <begin position="1"/>
        <end position="38"/>
    </location>
</feature>
<feature type="compositionally biased region" description="Low complexity" evidence="1">
    <location>
        <begin position="644"/>
        <end position="657"/>
    </location>
</feature>
<reference evidence="2" key="1">
    <citation type="submission" date="2013-10" db="EMBL/GenBank/DDBJ databases">
        <title>Genomic analysis of the causative agents of coccidiosis in chickens.</title>
        <authorList>
            <person name="Reid A.J."/>
            <person name="Blake D."/>
            <person name="Billington K."/>
            <person name="Browne H."/>
            <person name="Dunn M."/>
            <person name="Hung S."/>
            <person name="Kawahara F."/>
            <person name="Miranda-Saavedra D."/>
            <person name="Mourier T."/>
            <person name="Nagra H."/>
            <person name="Otto T.D."/>
            <person name="Rawlings N."/>
            <person name="Sanchez A."/>
            <person name="Sanders M."/>
            <person name="Subramaniam C."/>
            <person name="Tay Y."/>
            <person name="Dear P."/>
            <person name="Doerig C."/>
            <person name="Gruber A."/>
            <person name="Parkinson J."/>
            <person name="Shirley M."/>
            <person name="Wan K.L."/>
            <person name="Berriman M."/>
            <person name="Tomley F."/>
            <person name="Pain A."/>
        </authorList>
    </citation>
    <scope>NUCLEOTIDE SEQUENCE [LARGE SCALE GENOMIC DNA]</scope>
    <source>
        <strain evidence="2">Weybridge</strain>
    </source>
</reference>
<protein>
    <submittedName>
        <fullName evidence="2">Uncharacterized protein</fullName>
    </submittedName>
</protein>
<sequence length="1348" mass="149478">MVHRRSKSPPLQQQQQRKHRHPPASAASPPSRRFRRPAACGLAYLQGLQVRPGVRTQARAFPHVSAATGAASDAAGGTVVRAEGRISPSGPGGPACGEDGVAREAAPLSPGSGAEQQQQPGGNKTDPPLPRATRNRGVRDPQPVQTKGAPPNDPVPPQPKGALPRGPRPVHSRGPHPRESTPGHPLRTPAPLPLAGPSGNVARGGRKPQHQRSNVSRAAQQQQTRLENLQQTQQSAAVRSGPGTVQQQRDPQQRQQQQHQRGLPLHQRPPQQQHQQQPQQQWLQQQRRQQPQMPLQLKPHPYQQQRQKQQPQQQQQHQQQEDSVASGGLPGEVTDLVCWLRETKHPLEGRIVAKSSTSVAVQLLLPAAAQHLLPARTSIARQMFIGGDMWDQKGLGDSQTTGGDPEAHWNSLQPGDSIRVVVLGVQQQPQQHQQLLQRQQHQGFGSASKRVDANHFELVVQPILNEATTSSGASAGALLGASVGSLSGVSSGVNHLCSFFADLLKKEELHMTEDEILDRLLHQDVPSWVHFLSPPSATWVVPAFPQGLGGPLGAPLKAPMGGSLSAGLIPRRPHGSGSELKAPPSLRALRCRVVGVVPSKEAAVLEILAADDEWHEAVGSLKGAGAVAGAHKISPEASHTPADTSRQSESSRETSAAGDSSCGTPRPPSDTTSRREVFVYQQAERALRLEQQTSRDKILQEELLAQQEMLLRKMNPQAHAQQLMALERLLLQHPHLHTYHEQLYSYLHAPQRDAIGGWVLLPVKELLTYKRTRKNWGIRDQLRVYFSVFEECEDRRRRAPGRSVGAAGGGDEGLEFSSKFSLVWTSIFPAIPLEVAHLLLHDMPAGPLAPHLKMFEQRQLVHQQEEHYQLMQHTLRHNEELARERALRDRQKQQQQQQGETKTGAEGAAEDNQLKQQQSHANPLAPLDRSRSSSSISMNIGGSKDSRRVPKLGSLPPQRRLQALQQMLQRIPVKPLWWGRGDWVYREVRLCQMLGPFFYRQLLRIRAVEYRKSSVEYERREIFDIRGEPYEDLTNWLSTPEGRQRLKVPFVRRYVNALRWMLQLLRPEAFCKAFKYFASKNVAESDEALTKRIEESDLPEQAKGLLYSFLPLRRRILSTIAKRTSTPEVQFQIEHGGRKPTEQELAEAAASHAPSVVSPLMQLLRLHSYLRFQLRPQQRAPSLEEWQRYQQQRTAQRKAAHKPNSSLPSATDEDPMDAAPEVQLQMGGEDEYEGVNRLTDEVEQQMIDFSEDDAVSAEAAGAPESSSGGGLTPQLNSAYPSGAIRKPRSFYNYFGDDCISLLETDPDEVLSRFAGGSSSSSDHEVFVPLQIDSESAAPSATSFLNFKP</sequence>
<organism evidence="2 3">
    <name type="scientific">Eimeria maxima</name>
    <name type="common">Coccidian parasite</name>
    <dbReference type="NCBI Taxonomy" id="5804"/>
    <lineage>
        <taxon>Eukaryota</taxon>
        <taxon>Sar</taxon>
        <taxon>Alveolata</taxon>
        <taxon>Apicomplexa</taxon>
        <taxon>Conoidasida</taxon>
        <taxon>Coccidia</taxon>
        <taxon>Eucoccidiorida</taxon>
        <taxon>Eimeriorina</taxon>
        <taxon>Eimeriidae</taxon>
        <taxon>Eimeria</taxon>
    </lineage>
</organism>
<feature type="region of interest" description="Disordered" evidence="1">
    <location>
        <begin position="1180"/>
        <end position="1217"/>
    </location>
</feature>
<feature type="region of interest" description="Disordered" evidence="1">
    <location>
        <begin position="879"/>
        <end position="954"/>
    </location>
</feature>
<dbReference type="Proteomes" id="UP000030763">
    <property type="component" value="Unassembled WGS sequence"/>
</dbReference>
<feature type="compositionally biased region" description="Low complexity" evidence="1">
    <location>
        <begin position="932"/>
        <end position="943"/>
    </location>
</feature>
<dbReference type="OMA" id="WVYREVR"/>
<dbReference type="EMBL" id="HG720102">
    <property type="protein sequence ID" value="CDJ59110.1"/>
    <property type="molecule type" value="Genomic_DNA"/>
</dbReference>
<dbReference type="VEuPathDB" id="ToxoDB:EMWEY_00003580"/>
<accession>U6MBT7</accession>
<feature type="region of interest" description="Disordered" evidence="1">
    <location>
        <begin position="1128"/>
        <end position="1150"/>
    </location>
</feature>
<proteinExistence type="predicted"/>
<evidence type="ECO:0000256" key="1">
    <source>
        <dbReference type="SAM" id="MobiDB-lite"/>
    </source>
</evidence>
<keyword evidence="3" id="KW-1185">Reference proteome</keyword>
<gene>
    <name evidence="2" type="ORF">EMWEY_00003580</name>
</gene>
<dbReference type="OrthoDB" id="347344at2759"/>
<evidence type="ECO:0000313" key="3">
    <source>
        <dbReference type="Proteomes" id="UP000030763"/>
    </source>
</evidence>
<feature type="compositionally biased region" description="Low complexity" evidence="1">
    <location>
        <begin position="246"/>
        <end position="318"/>
    </location>
</feature>
<feature type="compositionally biased region" description="Low complexity" evidence="1">
    <location>
        <begin position="220"/>
        <end position="234"/>
    </location>
</feature>
<evidence type="ECO:0000313" key="2">
    <source>
        <dbReference type="EMBL" id="CDJ59110.1"/>
    </source>
</evidence>
<dbReference type="RefSeq" id="XP_013335758.1">
    <property type="nucleotide sequence ID" value="XM_013480304.1"/>
</dbReference>
<dbReference type="InterPro" id="IPR052145">
    <property type="entry name" value="Mediator/Homeobox_domain"/>
</dbReference>